<gene>
    <name evidence="3" type="ORF">EV680_1166</name>
    <name evidence="4" type="ORF">LVJ78_10955</name>
</gene>
<reference evidence="3 5" key="1">
    <citation type="submission" date="2019-03" db="EMBL/GenBank/DDBJ databases">
        <title>Genomic Encyclopedia of Type Strains, Phase IV (KMG-IV): sequencing the most valuable type-strain genomes for metagenomic binning, comparative biology and taxonomic classification.</title>
        <authorList>
            <person name="Goeker M."/>
        </authorList>
    </citation>
    <scope>NUCLEOTIDE SEQUENCE [LARGE SCALE GENOMIC DNA]</scope>
    <source>
        <strain evidence="3 5">DSM 17474</strain>
    </source>
</reference>
<dbReference type="InterPro" id="IPR039374">
    <property type="entry name" value="SIP_fam"/>
</dbReference>
<dbReference type="RefSeq" id="WP_132954014.1">
    <property type="nucleotide sequence ID" value="NZ_CALJUB010000104.1"/>
</dbReference>
<dbReference type="InterPro" id="IPR007037">
    <property type="entry name" value="SIP_rossman_dom"/>
</dbReference>
<dbReference type="InterPro" id="IPR013113">
    <property type="entry name" value="SIP_FAD-bd"/>
</dbReference>
<dbReference type="SUPFAM" id="SSF63380">
    <property type="entry name" value="Riboflavin synthase domain-like"/>
    <property type="match status" value="1"/>
</dbReference>
<feature type="domain" description="FAD-binding FR-type" evidence="2">
    <location>
        <begin position="4"/>
        <end position="132"/>
    </location>
</feature>
<dbReference type="InterPro" id="IPR039261">
    <property type="entry name" value="FNR_nucleotide-bd"/>
</dbReference>
<dbReference type="AlphaFoldDB" id="A0AAE9GT69"/>
<dbReference type="InterPro" id="IPR017938">
    <property type="entry name" value="Riboflavin_synthase-like_b-brl"/>
</dbReference>
<dbReference type="KEGG" id="usu:LVJ78_10955"/>
<dbReference type="EMBL" id="CP091507">
    <property type="protein sequence ID" value="UOO79192.1"/>
    <property type="molecule type" value="Genomic_DNA"/>
</dbReference>
<reference evidence="4" key="3">
    <citation type="journal article" date="2022" name="Res Sq">
        <title>Evolution of multicellular longitudinally dividing oral cavity symbionts (Neisseriaceae).</title>
        <authorList>
            <person name="Nyongesa S."/>
            <person name="Weber P."/>
            <person name="Bernet E."/>
            <person name="Pullido F."/>
            <person name="Nieckarz M."/>
            <person name="Delaby M."/>
            <person name="Nieves C."/>
            <person name="Viehboeck T."/>
            <person name="Krause N."/>
            <person name="Rivera-Millot A."/>
            <person name="Nakamura A."/>
            <person name="Vischer N."/>
            <person name="VanNieuwenhze M."/>
            <person name="Brun Y."/>
            <person name="Cava F."/>
            <person name="Bulgheresi S."/>
            <person name="Veyrier F."/>
        </authorList>
    </citation>
    <scope>NUCLEOTIDE SEQUENCE</scope>
    <source>
        <strain evidence="4">1258/02</strain>
    </source>
</reference>
<evidence type="ECO:0000313" key="6">
    <source>
        <dbReference type="Proteomes" id="UP000829756"/>
    </source>
</evidence>
<dbReference type="PANTHER" id="PTHR30157:SF0">
    <property type="entry name" value="NADPH-DEPENDENT FERRIC-CHELATE REDUCTASE"/>
    <property type="match status" value="1"/>
</dbReference>
<dbReference type="PANTHER" id="PTHR30157">
    <property type="entry name" value="FERRIC REDUCTASE, NADPH-DEPENDENT"/>
    <property type="match status" value="1"/>
</dbReference>
<sequence>MTEPNPKRARLIQVQSWHDLSPHLRRIVFHSPELADYPFTRNGAHIKILLPRAGQSKPVLPDLTPQGPRWPDKTAAPYKRSYTLSAFDRTECTMTIDFVLHNSNGPASHFARSVQAGQSIGVSAPAGSRDMPASCAHAVIAGDLSALPAISAMLAEMHPHSRGDVWLWLPEAADLPALLPKPAAINVHFFSGNAPDTVAAIAAQIAALPQPPSDCRCWFGGEAQLVAALRPIARVQWRLPAAHCYAVPFWRRGEDEEQYHRQRHVFMDADDAL</sequence>
<dbReference type="CDD" id="cd06193">
    <property type="entry name" value="siderophore_interacting"/>
    <property type="match status" value="1"/>
</dbReference>
<evidence type="ECO:0000256" key="1">
    <source>
        <dbReference type="ARBA" id="ARBA00035644"/>
    </source>
</evidence>
<dbReference type="GO" id="GO:0016491">
    <property type="term" value="F:oxidoreductase activity"/>
    <property type="evidence" value="ECO:0007669"/>
    <property type="project" value="InterPro"/>
</dbReference>
<comment type="similarity">
    <text evidence="1">Belongs to the SIP oxidoreductase family.</text>
</comment>
<dbReference type="PROSITE" id="PS51384">
    <property type="entry name" value="FAD_FR"/>
    <property type="match status" value="1"/>
</dbReference>
<evidence type="ECO:0000313" key="3">
    <source>
        <dbReference type="EMBL" id="TCP05081.1"/>
    </source>
</evidence>
<dbReference type="Gene3D" id="2.40.30.10">
    <property type="entry name" value="Translation factors"/>
    <property type="match status" value="1"/>
</dbReference>
<dbReference type="Pfam" id="PF04954">
    <property type="entry name" value="SIP"/>
    <property type="match status" value="1"/>
</dbReference>
<evidence type="ECO:0000313" key="5">
    <source>
        <dbReference type="Proteomes" id="UP000294721"/>
    </source>
</evidence>
<evidence type="ECO:0000259" key="2">
    <source>
        <dbReference type="PROSITE" id="PS51384"/>
    </source>
</evidence>
<keyword evidence="5" id="KW-1185">Reference proteome</keyword>
<dbReference type="Proteomes" id="UP000829756">
    <property type="component" value="Chromosome"/>
</dbReference>
<accession>A0AAE9GT69</accession>
<dbReference type="InterPro" id="IPR017927">
    <property type="entry name" value="FAD-bd_FR_type"/>
</dbReference>
<proteinExistence type="inferred from homology"/>
<dbReference type="Pfam" id="PF08021">
    <property type="entry name" value="FAD_binding_9"/>
    <property type="match status" value="1"/>
</dbReference>
<evidence type="ECO:0000313" key="4">
    <source>
        <dbReference type="EMBL" id="UOO79192.1"/>
    </source>
</evidence>
<protein>
    <submittedName>
        <fullName evidence="3">NADPH-dependent ferric siderophore reductase</fullName>
    </submittedName>
    <submittedName>
        <fullName evidence="4">Siderophore-interacting protein</fullName>
    </submittedName>
</protein>
<reference evidence="4" key="2">
    <citation type="submission" date="2021-12" db="EMBL/GenBank/DDBJ databases">
        <authorList>
            <person name="Veyrier F.J."/>
        </authorList>
    </citation>
    <scope>NUCLEOTIDE SEQUENCE</scope>
    <source>
        <strain evidence="4">1258/02</strain>
    </source>
</reference>
<dbReference type="Proteomes" id="UP000294721">
    <property type="component" value="Unassembled WGS sequence"/>
</dbReference>
<organism evidence="4 6">
    <name type="scientific">Uruburuella suis</name>
    <dbReference type="NCBI Taxonomy" id="252130"/>
    <lineage>
        <taxon>Bacteria</taxon>
        <taxon>Pseudomonadati</taxon>
        <taxon>Pseudomonadota</taxon>
        <taxon>Betaproteobacteria</taxon>
        <taxon>Neisseriales</taxon>
        <taxon>Neisseriaceae</taxon>
        <taxon>Uruburuella</taxon>
    </lineage>
</organism>
<dbReference type="EMBL" id="SLXE01000016">
    <property type="protein sequence ID" value="TCP05081.1"/>
    <property type="molecule type" value="Genomic_DNA"/>
</dbReference>
<name>A0AAE9GT69_9NEIS</name>
<dbReference type="Gene3D" id="3.40.50.80">
    <property type="entry name" value="Nucleotide-binding domain of ferredoxin-NADP reductase (FNR) module"/>
    <property type="match status" value="1"/>
</dbReference>